<reference evidence="1 2" key="1">
    <citation type="journal article" date="2013" name="Gut Pathog.">
        <title>Draft genome of Ochrobactrum intermedium strain M86 isolated from non-ulcer dyspeptic individual from India.</title>
        <authorList>
            <person name="Kulkarni G."/>
            <person name="Dhotre D."/>
            <person name="Dharne M."/>
            <person name="Shetty S."/>
            <person name="Chowdhury S."/>
            <person name="Misra V."/>
            <person name="Misra S."/>
            <person name="Patole M."/>
            <person name="Shouche Y."/>
        </authorList>
    </citation>
    <scope>NUCLEOTIDE SEQUENCE [LARGE SCALE GENOMIC DNA]</scope>
    <source>
        <strain evidence="1 2">M86</strain>
    </source>
</reference>
<dbReference type="PIRSF" id="PIRSF010372">
    <property type="entry name" value="PaiB"/>
    <property type="match status" value="1"/>
</dbReference>
<protein>
    <submittedName>
        <fullName evidence="1">FMN-binding negative transcriptional regulator</fullName>
    </submittedName>
</protein>
<dbReference type="GeneID" id="57304288"/>
<dbReference type="SUPFAM" id="SSF50475">
    <property type="entry name" value="FMN-binding split barrel"/>
    <property type="match status" value="1"/>
</dbReference>
<dbReference type="AlphaFoldDB" id="M5JS56"/>
<comment type="caution">
    <text evidence="1">The sequence shown here is derived from an EMBL/GenBank/DDBJ whole genome shotgun (WGS) entry which is preliminary data.</text>
</comment>
<sequence length="210" mass="23751">MLYTKPYFQPSDMTEVFDLVDRMVLGTLITSHEDGVAISHPVFVMDRTRGENGTLVSHVAASNDHVEFLKRGLPSIAILMDAGHYVSSSWYPGCPERDSAPTWSFMVAHIHGTPKILSEAATAKHLQELVKHMEKGRDKPWQMKELGPGGLERRLRNIVGYEMPIEKMEVKFKLGQDERAADMSVAIKKLHEEGREHLAEMMARHCKLTE</sequence>
<dbReference type="InterPro" id="IPR012349">
    <property type="entry name" value="Split_barrel_FMN-bd"/>
</dbReference>
<evidence type="ECO:0000313" key="2">
    <source>
        <dbReference type="Proteomes" id="UP000011971"/>
    </source>
</evidence>
<dbReference type="Pfam" id="PF04299">
    <property type="entry name" value="FMN_bind_2"/>
    <property type="match status" value="1"/>
</dbReference>
<dbReference type="PANTHER" id="PTHR35802:SF1">
    <property type="entry name" value="PROTEASE SYNTHASE AND SPORULATION PROTEIN PAI 2"/>
    <property type="match status" value="1"/>
</dbReference>
<dbReference type="Proteomes" id="UP000011971">
    <property type="component" value="Unassembled WGS sequence"/>
</dbReference>
<dbReference type="EMBL" id="AOGE01000007">
    <property type="protein sequence ID" value="ELT50728.1"/>
    <property type="molecule type" value="Genomic_DNA"/>
</dbReference>
<evidence type="ECO:0000313" key="1">
    <source>
        <dbReference type="EMBL" id="ELT50728.1"/>
    </source>
</evidence>
<dbReference type="PATRIC" id="fig|1234597.4.peg.530"/>
<accession>M5JS56</accession>
<dbReference type="RefSeq" id="WP_006470553.1">
    <property type="nucleotide sequence ID" value="NZ_AOGE01000007.1"/>
</dbReference>
<dbReference type="STRING" id="94625.A7J42_16385"/>
<dbReference type="OrthoDB" id="9794948at2"/>
<organism evidence="1 2">
    <name type="scientific">Brucella intermedia M86</name>
    <dbReference type="NCBI Taxonomy" id="1234597"/>
    <lineage>
        <taxon>Bacteria</taxon>
        <taxon>Pseudomonadati</taxon>
        <taxon>Pseudomonadota</taxon>
        <taxon>Alphaproteobacteria</taxon>
        <taxon>Hyphomicrobiales</taxon>
        <taxon>Brucellaceae</taxon>
        <taxon>Brucella/Ochrobactrum group</taxon>
        <taxon>Brucella</taxon>
    </lineage>
</organism>
<dbReference type="InterPro" id="IPR007396">
    <property type="entry name" value="TR_PAI2-type"/>
</dbReference>
<gene>
    <name evidence="1" type="ORF">D584_02581</name>
</gene>
<dbReference type="PANTHER" id="PTHR35802">
    <property type="entry name" value="PROTEASE SYNTHASE AND SPORULATION PROTEIN PAI 2"/>
    <property type="match status" value="1"/>
</dbReference>
<name>M5JS56_9HYPH</name>
<dbReference type="Gene3D" id="2.30.110.10">
    <property type="entry name" value="Electron Transport, Fmn-binding Protein, Chain A"/>
    <property type="match status" value="1"/>
</dbReference>
<proteinExistence type="predicted"/>